<protein>
    <submittedName>
        <fullName evidence="2">Uncharacterized protein</fullName>
    </submittedName>
</protein>
<dbReference type="HOGENOM" id="CLU_1003761_0_0_6"/>
<feature type="transmembrane region" description="Helical" evidence="1">
    <location>
        <begin position="119"/>
        <end position="137"/>
    </location>
</feature>
<keyword evidence="1" id="KW-0812">Transmembrane</keyword>
<sequence length="277" mass="30950">MQHFTAPAHGLFFQIRQRYNGVHQAHIQRLFCVVLTAQEPDFTCFFLPNNARHIGSAPAAVEGTDFRASLAEDGIISRDSQVAHHVQDVTTADGVSSHHRDNRFRTGTDLTLEVQHVQVMYAGIIFIAAVITTYFLVTTGAERFIACTSQNDHADVVVITRIRQRLDHLFYRQRTEGIAHLRTINGDFCDTVGGFFITNVLKTFGAVVPFNRCVKHCFIRINHIVSFSQKRKICARLAITPAGFSRCALCPARGMTWQSAASSAARARNLLSRSPHK</sequence>
<gene>
    <name evidence="2" type="ordered locus">UTI89_C2546</name>
</gene>
<dbReference type="KEGG" id="eci:UTI89_C2546"/>
<keyword evidence="1" id="KW-0472">Membrane</keyword>
<evidence type="ECO:0000313" key="3">
    <source>
        <dbReference type="Proteomes" id="UP000001952"/>
    </source>
</evidence>
<dbReference type="EMBL" id="CP000243">
    <property type="protein sequence ID" value="ABE08013.1"/>
    <property type="molecule type" value="Genomic_DNA"/>
</dbReference>
<reference evidence="2 3" key="1">
    <citation type="journal article" date="2006" name="Proc. Natl. Acad. Sci. U.S.A.">
        <title>Identification of genes subject to positive selection in uropathogenic strains of Escherichia coli: a comparative genomics approach.</title>
        <authorList>
            <person name="Chen S.L."/>
            <person name="Hung C.S."/>
            <person name="Xu J."/>
            <person name="Reigstad C.S."/>
            <person name="Magrini V."/>
            <person name="Sabo A."/>
            <person name="Blasiar D."/>
            <person name="Bieri T."/>
            <person name="Meyer R.R."/>
            <person name="Ozersky P."/>
            <person name="Armstrong J.R."/>
            <person name="Fulton R.S."/>
            <person name="Latreille J.P."/>
            <person name="Spieth J."/>
            <person name="Hooton T.M."/>
            <person name="Mardis E.R."/>
            <person name="Hultgren S.J."/>
            <person name="Gordon J.I."/>
        </authorList>
    </citation>
    <scope>NUCLEOTIDE SEQUENCE [LARGE SCALE GENOMIC DNA]</scope>
    <source>
        <strain evidence="3">UTI89 / UPEC</strain>
    </source>
</reference>
<proteinExistence type="predicted"/>
<evidence type="ECO:0000313" key="2">
    <source>
        <dbReference type="EMBL" id="ABE08013.1"/>
    </source>
</evidence>
<keyword evidence="1" id="KW-1133">Transmembrane helix</keyword>
<organism evidence="2 3">
    <name type="scientific">Escherichia coli (strain UTI89 / UPEC)</name>
    <dbReference type="NCBI Taxonomy" id="364106"/>
    <lineage>
        <taxon>Bacteria</taxon>
        <taxon>Pseudomonadati</taxon>
        <taxon>Pseudomonadota</taxon>
        <taxon>Gammaproteobacteria</taxon>
        <taxon>Enterobacterales</taxon>
        <taxon>Enterobacteriaceae</taxon>
        <taxon>Escherichia</taxon>
    </lineage>
</organism>
<dbReference type="AlphaFoldDB" id="Q1R9F1"/>
<name>Q1R9F1_ECOUT</name>
<evidence type="ECO:0000256" key="1">
    <source>
        <dbReference type="SAM" id="Phobius"/>
    </source>
</evidence>
<dbReference type="Proteomes" id="UP000001952">
    <property type="component" value="Chromosome"/>
</dbReference>
<accession>Q1R9F1</accession>